<organism evidence="10 11">
    <name type="scientific">Saxibacter everestensis</name>
    <dbReference type="NCBI Taxonomy" id="2909229"/>
    <lineage>
        <taxon>Bacteria</taxon>
        <taxon>Bacillati</taxon>
        <taxon>Actinomycetota</taxon>
        <taxon>Actinomycetes</taxon>
        <taxon>Micrococcales</taxon>
        <taxon>Brevibacteriaceae</taxon>
        <taxon>Saxibacter</taxon>
    </lineage>
</organism>
<evidence type="ECO:0000256" key="6">
    <source>
        <dbReference type="ARBA" id="ARBA00022989"/>
    </source>
</evidence>
<keyword evidence="4" id="KW-1003">Cell membrane</keyword>
<keyword evidence="11" id="KW-1185">Reference proteome</keyword>
<accession>A0ABY8QNY2</accession>
<keyword evidence="7 9" id="KW-0472">Membrane</keyword>
<feature type="region of interest" description="Disordered" evidence="8">
    <location>
        <begin position="20"/>
        <end position="43"/>
    </location>
</feature>
<feature type="transmembrane region" description="Helical" evidence="9">
    <location>
        <begin position="119"/>
        <end position="140"/>
    </location>
</feature>
<evidence type="ECO:0000256" key="1">
    <source>
        <dbReference type="ARBA" id="ARBA00004651"/>
    </source>
</evidence>
<protein>
    <submittedName>
        <fullName evidence="10">AI-2E family transporter</fullName>
    </submittedName>
</protein>
<feature type="transmembrane region" description="Helical" evidence="9">
    <location>
        <begin position="307"/>
        <end position="340"/>
    </location>
</feature>
<comment type="subcellular location">
    <subcellularLocation>
        <location evidence="1">Cell membrane</location>
        <topology evidence="1">Multi-pass membrane protein</topology>
    </subcellularLocation>
</comment>
<evidence type="ECO:0000256" key="5">
    <source>
        <dbReference type="ARBA" id="ARBA00022692"/>
    </source>
</evidence>
<feature type="transmembrane region" description="Helical" evidence="9">
    <location>
        <begin position="211"/>
        <end position="230"/>
    </location>
</feature>
<sequence length="445" mass="46819">MSELDEQDRPTALARVRTSWQNLKSRSAEGDGQTADHGAETTLDEATGTEGYTPYVPFAFRLSAAWSWRFLIVVAAIALLVYGLSFITIIVIPLLIALLLSALLTPLTNWLENKGVKRALATVVTFLGAIVIVAGLLTLVGQQLVVGFADLRDQAVQGYQTIYAWLETGPFGIDGSQIPQLLDRAVTQATDAVQKNSSSILGGALAATSTAGNFAAGFLLALFTTFFFLLDGRRIFGWLIGLLPARARSKAQGASTRGWQTLVQYVRVQIMVAGADAIGITIGAFALGIPLAFPIGVLVFLGSFIPIVGAVATGAVAVLVALVAKGWVTALLMLAVVLLVQQLESNFLQPFIMGKAVSVHPLAVVLAVAAGSFIAGIPGALFAVPLVAVLNTSILYLAGRDPLAQDKKTRDVDPEPSTTPPTAGEIETSDNSMGDDPRPAPGRAR</sequence>
<feature type="transmembrane region" description="Helical" evidence="9">
    <location>
        <begin position="66"/>
        <end position="84"/>
    </location>
</feature>
<dbReference type="Proteomes" id="UP001209083">
    <property type="component" value="Chromosome"/>
</dbReference>
<dbReference type="EMBL" id="CP090958">
    <property type="protein sequence ID" value="WGW10663.1"/>
    <property type="molecule type" value="Genomic_DNA"/>
</dbReference>
<evidence type="ECO:0000256" key="9">
    <source>
        <dbReference type="SAM" id="Phobius"/>
    </source>
</evidence>
<evidence type="ECO:0000256" key="7">
    <source>
        <dbReference type="ARBA" id="ARBA00023136"/>
    </source>
</evidence>
<evidence type="ECO:0000256" key="8">
    <source>
        <dbReference type="SAM" id="MobiDB-lite"/>
    </source>
</evidence>
<dbReference type="InterPro" id="IPR002549">
    <property type="entry name" value="AI-2E-like"/>
</dbReference>
<feature type="transmembrane region" description="Helical" evidence="9">
    <location>
        <begin position="277"/>
        <end position="301"/>
    </location>
</feature>
<evidence type="ECO:0000256" key="4">
    <source>
        <dbReference type="ARBA" id="ARBA00022475"/>
    </source>
</evidence>
<comment type="similarity">
    <text evidence="2">Belongs to the autoinducer-2 exporter (AI-2E) (TC 2.A.86) family.</text>
</comment>
<dbReference type="PANTHER" id="PTHR21716:SF53">
    <property type="entry name" value="PERMEASE PERM-RELATED"/>
    <property type="match status" value="1"/>
</dbReference>
<keyword evidence="5 9" id="KW-0812">Transmembrane</keyword>
<evidence type="ECO:0000256" key="3">
    <source>
        <dbReference type="ARBA" id="ARBA00022448"/>
    </source>
</evidence>
<feature type="transmembrane region" description="Helical" evidence="9">
    <location>
        <begin position="90"/>
        <end position="107"/>
    </location>
</feature>
<feature type="region of interest" description="Disordered" evidence="8">
    <location>
        <begin position="406"/>
        <end position="445"/>
    </location>
</feature>
<gene>
    <name evidence="10" type="ORF">LWF01_11015</name>
</gene>
<dbReference type="RefSeq" id="WP_349637443.1">
    <property type="nucleotide sequence ID" value="NZ_CP090958.1"/>
</dbReference>
<proteinExistence type="inferred from homology"/>
<keyword evidence="3" id="KW-0813">Transport</keyword>
<reference evidence="10 11" key="1">
    <citation type="submission" date="2023-05" db="EMBL/GenBank/DDBJ databases">
        <title>Lithophilousrod everest ZFBP1038 complete genpme.</title>
        <authorList>
            <person name="Tian M."/>
        </authorList>
    </citation>
    <scope>NUCLEOTIDE SEQUENCE [LARGE SCALE GENOMIC DNA]</scope>
    <source>
        <strain evidence="10 11">ZFBP1038</strain>
    </source>
</reference>
<dbReference type="PANTHER" id="PTHR21716">
    <property type="entry name" value="TRANSMEMBRANE PROTEIN"/>
    <property type="match status" value="1"/>
</dbReference>
<keyword evidence="6 9" id="KW-1133">Transmembrane helix</keyword>
<evidence type="ECO:0000256" key="2">
    <source>
        <dbReference type="ARBA" id="ARBA00009773"/>
    </source>
</evidence>
<evidence type="ECO:0000313" key="11">
    <source>
        <dbReference type="Proteomes" id="UP001209083"/>
    </source>
</evidence>
<dbReference type="Pfam" id="PF01594">
    <property type="entry name" value="AI-2E_transport"/>
    <property type="match status" value="1"/>
</dbReference>
<evidence type="ECO:0000313" key="10">
    <source>
        <dbReference type="EMBL" id="WGW10663.1"/>
    </source>
</evidence>
<name>A0ABY8QNY2_9MICO</name>